<accession>A0A1Y1ZZL8</accession>
<evidence type="ECO:0000313" key="9">
    <source>
        <dbReference type="Proteomes" id="UP000193144"/>
    </source>
</evidence>
<reference evidence="8 9" key="1">
    <citation type="submission" date="2016-07" db="EMBL/GenBank/DDBJ databases">
        <title>Pervasive Adenine N6-methylation of Active Genes in Fungi.</title>
        <authorList>
            <consortium name="DOE Joint Genome Institute"/>
            <person name="Mondo S.J."/>
            <person name="Dannebaum R.O."/>
            <person name="Kuo R.C."/>
            <person name="Labutti K."/>
            <person name="Haridas S."/>
            <person name="Kuo A."/>
            <person name="Salamov A."/>
            <person name="Ahrendt S.R."/>
            <person name="Lipzen A."/>
            <person name="Sullivan W."/>
            <person name="Andreopoulos W.B."/>
            <person name="Clum A."/>
            <person name="Lindquist E."/>
            <person name="Daum C."/>
            <person name="Ramamoorthy G.K."/>
            <person name="Gryganskyi A."/>
            <person name="Culley D."/>
            <person name="Magnuson J.K."/>
            <person name="James T.Y."/>
            <person name="O'Malley M.A."/>
            <person name="Stajich J.E."/>
            <person name="Spatafora J.W."/>
            <person name="Visel A."/>
            <person name="Grigoriev I.V."/>
        </authorList>
    </citation>
    <scope>NUCLEOTIDE SEQUENCE [LARGE SCALE GENOMIC DNA]</scope>
    <source>
        <strain evidence="8 9">CBS 115471</strain>
    </source>
</reference>
<dbReference type="GO" id="GO:0022857">
    <property type="term" value="F:transmembrane transporter activity"/>
    <property type="evidence" value="ECO:0007669"/>
    <property type="project" value="InterPro"/>
</dbReference>
<feature type="transmembrane region" description="Helical" evidence="6">
    <location>
        <begin position="172"/>
        <end position="197"/>
    </location>
</feature>
<feature type="compositionally biased region" description="Basic and acidic residues" evidence="5">
    <location>
        <begin position="34"/>
        <end position="43"/>
    </location>
</feature>
<evidence type="ECO:0000256" key="6">
    <source>
        <dbReference type="SAM" id="Phobius"/>
    </source>
</evidence>
<proteinExistence type="predicted"/>
<gene>
    <name evidence="8" type="ORF">BCR34DRAFT_477892</name>
</gene>
<dbReference type="OrthoDB" id="3066029at2759"/>
<feature type="transmembrane region" description="Helical" evidence="6">
    <location>
        <begin position="274"/>
        <end position="292"/>
    </location>
</feature>
<evidence type="ECO:0000256" key="4">
    <source>
        <dbReference type="ARBA" id="ARBA00023136"/>
    </source>
</evidence>
<feature type="transmembrane region" description="Helical" evidence="6">
    <location>
        <begin position="373"/>
        <end position="394"/>
    </location>
</feature>
<dbReference type="SUPFAM" id="SSF103473">
    <property type="entry name" value="MFS general substrate transporter"/>
    <property type="match status" value="2"/>
</dbReference>
<dbReference type="Gene3D" id="1.20.1720.10">
    <property type="entry name" value="Multidrug resistance protein D"/>
    <property type="match status" value="2"/>
</dbReference>
<dbReference type="EMBL" id="MCFA01000025">
    <property type="protein sequence ID" value="ORY15497.1"/>
    <property type="molecule type" value="Genomic_DNA"/>
</dbReference>
<dbReference type="Proteomes" id="UP000193144">
    <property type="component" value="Unassembled WGS sequence"/>
</dbReference>
<feature type="transmembrane region" description="Helical" evidence="6">
    <location>
        <begin position="485"/>
        <end position="502"/>
    </location>
</feature>
<feature type="transmembrane region" description="Helical" evidence="6">
    <location>
        <begin position="115"/>
        <end position="135"/>
    </location>
</feature>
<organism evidence="8 9">
    <name type="scientific">Clohesyomyces aquaticus</name>
    <dbReference type="NCBI Taxonomy" id="1231657"/>
    <lineage>
        <taxon>Eukaryota</taxon>
        <taxon>Fungi</taxon>
        <taxon>Dikarya</taxon>
        <taxon>Ascomycota</taxon>
        <taxon>Pezizomycotina</taxon>
        <taxon>Dothideomycetes</taxon>
        <taxon>Pleosporomycetidae</taxon>
        <taxon>Pleosporales</taxon>
        <taxon>Lindgomycetaceae</taxon>
        <taxon>Clohesyomyces</taxon>
    </lineage>
</organism>
<feature type="transmembrane region" description="Helical" evidence="6">
    <location>
        <begin position="243"/>
        <end position="268"/>
    </location>
</feature>
<keyword evidence="9" id="KW-1185">Reference proteome</keyword>
<comment type="subcellular location">
    <subcellularLocation>
        <location evidence="1">Membrane</location>
        <topology evidence="1">Multi-pass membrane protein</topology>
    </subcellularLocation>
</comment>
<dbReference type="InterPro" id="IPR036259">
    <property type="entry name" value="MFS_trans_sf"/>
</dbReference>
<evidence type="ECO:0000256" key="2">
    <source>
        <dbReference type="ARBA" id="ARBA00022692"/>
    </source>
</evidence>
<evidence type="ECO:0000256" key="5">
    <source>
        <dbReference type="SAM" id="MobiDB-lite"/>
    </source>
</evidence>
<dbReference type="STRING" id="1231657.A0A1Y1ZZL8"/>
<evidence type="ECO:0000256" key="1">
    <source>
        <dbReference type="ARBA" id="ARBA00004141"/>
    </source>
</evidence>
<dbReference type="InterPro" id="IPR020846">
    <property type="entry name" value="MFS_dom"/>
</dbReference>
<feature type="region of interest" description="Disordered" evidence="5">
    <location>
        <begin position="1"/>
        <end position="48"/>
    </location>
</feature>
<name>A0A1Y1ZZL8_9PLEO</name>
<dbReference type="GO" id="GO:0005886">
    <property type="term" value="C:plasma membrane"/>
    <property type="evidence" value="ECO:0007669"/>
    <property type="project" value="TreeGrafter"/>
</dbReference>
<sequence>MAHDTPNPQPKGSQVAESEKHPADSEKQFASIVPEDREDRPHLEPTISSISHHDMADVTYVVTGDNDEVYNRFSPHRKMVIVAVLSFCSFLAPVSSTTVLSAVPEVATTYNCDGSIINVSNALYMVFMGLSPCFYGPFGNIYGRKWVSVASAILFLAFSIGTALAPNLASFFIFRILTAFQGTAFLVIGSSVIGDMYKPVSTHWLRMRQHLSESAQRKHGSCLGVTRSSEGRFIFAVTERGTALGWFMSGTLIGPALGPFVGGIIVTFRSWRDIFWLQTALAGTATVLVTFLQPETIHYKRSEELEGLAGSKKARKMWQWLNPFRVVRLYRYPNLLTVALASSSLVWNMYSLLTPIRYVLNPRFHLTSPLQSGLFYIAPGCGYLLGTFFGGRWADHVVKKYIRIRGQRVPEDRLRSCLLFMGVVVPACMIIYGWSVEKEVGGIALPVVMMFLQGVAQLFCFPSLNTYCLDVMQSRSAEVVSGNYMLRYMFAAAGSAVCLPAIRKIGVGWFSTISSLFIVVATVATYICTLYGKQWREDVDAKKAARKEGENTV</sequence>
<protein>
    <submittedName>
        <fullName evidence="8">Major facilitator superfamily domain-containing protein</fullName>
    </submittedName>
</protein>
<dbReference type="AlphaFoldDB" id="A0A1Y1ZZL8"/>
<keyword evidence="4 6" id="KW-0472">Membrane</keyword>
<comment type="caution">
    <text evidence="8">The sequence shown here is derived from an EMBL/GenBank/DDBJ whole genome shotgun (WGS) entry which is preliminary data.</text>
</comment>
<dbReference type="InterPro" id="IPR011701">
    <property type="entry name" value="MFS"/>
</dbReference>
<feature type="transmembrane region" description="Helical" evidence="6">
    <location>
        <begin position="80"/>
        <end position="103"/>
    </location>
</feature>
<feature type="transmembrane region" description="Helical" evidence="6">
    <location>
        <begin position="440"/>
        <end position="464"/>
    </location>
</feature>
<evidence type="ECO:0000256" key="3">
    <source>
        <dbReference type="ARBA" id="ARBA00022989"/>
    </source>
</evidence>
<dbReference type="PROSITE" id="PS50850">
    <property type="entry name" value="MFS"/>
    <property type="match status" value="1"/>
</dbReference>
<feature type="compositionally biased region" description="Basic and acidic residues" evidence="5">
    <location>
        <begin position="17"/>
        <end position="27"/>
    </location>
</feature>
<evidence type="ECO:0000313" key="8">
    <source>
        <dbReference type="EMBL" id="ORY15497.1"/>
    </source>
</evidence>
<dbReference type="PANTHER" id="PTHR23502:SF64">
    <property type="entry name" value="TRANSPORTER, PUTATIVE (AFU_ORTHOLOGUE AFUA_3G11760)-RELATED"/>
    <property type="match status" value="1"/>
</dbReference>
<feature type="domain" description="Major facilitator superfamily (MFS) profile" evidence="7">
    <location>
        <begin position="81"/>
        <end position="553"/>
    </location>
</feature>
<feature type="transmembrane region" description="Helical" evidence="6">
    <location>
        <begin position="414"/>
        <end position="434"/>
    </location>
</feature>
<dbReference type="PANTHER" id="PTHR23502">
    <property type="entry name" value="MAJOR FACILITATOR SUPERFAMILY"/>
    <property type="match status" value="1"/>
</dbReference>
<dbReference type="Pfam" id="PF07690">
    <property type="entry name" value="MFS_1"/>
    <property type="match status" value="2"/>
</dbReference>
<feature type="transmembrane region" description="Helical" evidence="6">
    <location>
        <begin position="147"/>
        <end position="166"/>
    </location>
</feature>
<feature type="transmembrane region" description="Helical" evidence="6">
    <location>
        <begin position="335"/>
        <end position="353"/>
    </location>
</feature>
<feature type="transmembrane region" description="Helical" evidence="6">
    <location>
        <begin position="508"/>
        <end position="532"/>
    </location>
</feature>
<keyword evidence="2 6" id="KW-0812">Transmembrane</keyword>
<keyword evidence="3 6" id="KW-1133">Transmembrane helix</keyword>
<evidence type="ECO:0000259" key="7">
    <source>
        <dbReference type="PROSITE" id="PS50850"/>
    </source>
</evidence>